<evidence type="ECO:0000256" key="2">
    <source>
        <dbReference type="ARBA" id="ARBA00022803"/>
    </source>
</evidence>
<reference evidence="4 5" key="1">
    <citation type="journal article" date="2020" name="Arch. Microbiol.">
        <title>Bradyrhizobium uaiense sp. nov., a new highly efficient cowpea symbiont.</title>
        <authorList>
            <person name="Cabral Michel D."/>
            <person name="Azarias Guimaraes A."/>
            <person name="Martins da Costa E."/>
            <person name="Soares de Carvalho T."/>
            <person name="Balsanelli E."/>
            <person name="Willems A."/>
            <person name="Maltempi de Souza E."/>
            <person name="de Souza Moreira F.M."/>
        </authorList>
    </citation>
    <scope>NUCLEOTIDE SEQUENCE [LARGE SCALE GENOMIC DNA]</scope>
    <source>
        <strain evidence="4 5">UFLA 03-164</strain>
    </source>
</reference>
<dbReference type="PANTHER" id="PTHR44858">
    <property type="entry name" value="TETRATRICOPEPTIDE REPEAT PROTEIN 6"/>
    <property type="match status" value="1"/>
</dbReference>
<dbReference type="AlphaFoldDB" id="A0A6P1BTE8"/>
<dbReference type="PROSITE" id="PS50293">
    <property type="entry name" value="TPR_REGION"/>
    <property type="match status" value="1"/>
</dbReference>
<keyword evidence="1" id="KW-0677">Repeat</keyword>
<dbReference type="PANTHER" id="PTHR44858:SF1">
    <property type="entry name" value="UDP-N-ACETYLGLUCOSAMINE--PEPTIDE N-ACETYLGLUCOSAMINYLTRANSFERASE SPINDLY-RELATED"/>
    <property type="match status" value="1"/>
</dbReference>
<accession>A0A6P1BTE8</accession>
<dbReference type="SMART" id="SM00028">
    <property type="entry name" value="TPR"/>
    <property type="match status" value="5"/>
</dbReference>
<dbReference type="InterPro" id="IPR019734">
    <property type="entry name" value="TPR_rpt"/>
</dbReference>
<feature type="repeat" description="TPR" evidence="3">
    <location>
        <begin position="195"/>
        <end position="228"/>
    </location>
</feature>
<evidence type="ECO:0000256" key="3">
    <source>
        <dbReference type="PROSITE-ProRule" id="PRU00339"/>
    </source>
</evidence>
<dbReference type="Gene3D" id="1.25.40.10">
    <property type="entry name" value="Tetratricopeptide repeat domain"/>
    <property type="match status" value="2"/>
</dbReference>
<evidence type="ECO:0000313" key="4">
    <source>
        <dbReference type="EMBL" id="NEV01696.1"/>
    </source>
</evidence>
<dbReference type="RefSeq" id="WP_163161237.1">
    <property type="nucleotide sequence ID" value="NZ_VKHP01000265.1"/>
</dbReference>
<dbReference type="EMBL" id="VKHP01000265">
    <property type="protein sequence ID" value="NEV01696.1"/>
    <property type="molecule type" value="Genomic_DNA"/>
</dbReference>
<dbReference type="PROSITE" id="PS50005">
    <property type="entry name" value="TPR"/>
    <property type="match status" value="2"/>
</dbReference>
<dbReference type="Pfam" id="PF13432">
    <property type="entry name" value="TPR_16"/>
    <property type="match status" value="1"/>
</dbReference>
<proteinExistence type="predicted"/>
<dbReference type="InterPro" id="IPR050498">
    <property type="entry name" value="Ycf3"/>
</dbReference>
<name>A0A6P1BTE8_9BRAD</name>
<evidence type="ECO:0000313" key="5">
    <source>
        <dbReference type="Proteomes" id="UP000468531"/>
    </source>
</evidence>
<dbReference type="GO" id="GO:0046813">
    <property type="term" value="P:receptor-mediated virion attachment to host cell"/>
    <property type="evidence" value="ECO:0007669"/>
    <property type="project" value="TreeGrafter"/>
</dbReference>
<dbReference type="InterPro" id="IPR011990">
    <property type="entry name" value="TPR-like_helical_dom_sf"/>
</dbReference>
<keyword evidence="5" id="KW-1185">Reference proteome</keyword>
<feature type="repeat" description="TPR" evidence="3">
    <location>
        <begin position="161"/>
        <end position="194"/>
    </location>
</feature>
<dbReference type="Proteomes" id="UP000468531">
    <property type="component" value="Unassembled WGS sequence"/>
</dbReference>
<comment type="caution">
    <text evidence="4">The sequence shown here is derived from an EMBL/GenBank/DDBJ whole genome shotgun (WGS) entry which is preliminary data.</text>
</comment>
<dbReference type="SUPFAM" id="SSF48452">
    <property type="entry name" value="TPR-like"/>
    <property type="match status" value="2"/>
</dbReference>
<gene>
    <name evidence="4" type="ORF">FNJ47_39500</name>
</gene>
<dbReference type="GO" id="GO:0009279">
    <property type="term" value="C:cell outer membrane"/>
    <property type="evidence" value="ECO:0007669"/>
    <property type="project" value="TreeGrafter"/>
</dbReference>
<evidence type="ECO:0000256" key="1">
    <source>
        <dbReference type="ARBA" id="ARBA00022737"/>
    </source>
</evidence>
<dbReference type="Pfam" id="PF00515">
    <property type="entry name" value="TPR_1"/>
    <property type="match status" value="1"/>
</dbReference>
<protein>
    <submittedName>
        <fullName evidence="4">Tetratricopeptide repeat protein</fullName>
    </submittedName>
</protein>
<organism evidence="4 5">
    <name type="scientific">Bradyrhizobium uaiense</name>
    <dbReference type="NCBI Taxonomy" id="2594946"/>
    <lineage>
        <taxon>Bacteria</taxon>
        <taxon>Pseudomonadati</taxon>
        <taxon>Pseudomonadota</taxon>
        <taxon>Alphaproteobacteria</taxon>
        <taxon>Hyphomicrobiales</taxon>
        <taxon>Nitrobacteraceae</taxon>
        <taxon>Bradyrhizobium</taxon>
    </lineage>
</organism>
<sequence length="263" mass="28863">MARVSADVSAIAIQPKRDIRQYHGANAMKAGVRRVIPFLSIAVMAPIVITPTKAADPQLWAFCAGTQWVPMDQRLVACKAIIEASDETPGNQAAALCNRSIAFSMKGEVDLAVADITEALRLGLREYRGLMCRAYGYLYRGDPDAAIRYFDQAINLDAKAPEGFSARGSAHAMKKEYDSAIKDYTEAVQRNLKDTLALFNRGKVYLAVKDYDHAIADFDDVIKLDPTMRIAYTARASAFIGKGDISRANADLDEAKQIKQNGH</sequence>
<keyword evidence="2 3" id="KW-0802">TPR repeat</keyword>